<organism evidence="9 10">
    <name type="scientific">Solanum bulbocastanum</name>
    <name type="common">Wild potato</name>
    <dbReference type="NCBI Taxonomy" id="147425"/>
    <lineage>
        <taxon>Eukaryota</taxon>
        <taxon>Viridiplantae</taxon>
        <taxon>Streptophyta</taxon>
        <taxon>Embryophyta</taxon>
        <taxon>Tracheophyta</taxon>
        <taxon>Spermatophyta</taxon>
        <taxon>Magnoliopsida</taxon>
        <taxon>eudicotyledons</taxon>
        <taxon>Gunneridae</taxon>
        <taxon>Pentapetalae</taxon>
        <taxon>asterids</taxon>
        <taxon>lamiids</taxon>
        <taxon>Solanales</taxon>
        <taxon>Solanaceae</taxon>
        <taxon>Solanoideae</taxon>
        <taxon>Solaneae</taxon>
        <taxon>Solanum</taxon>
    </lineage>
</organism>
<dbReference type="GO" id="GO:0005768">
    <property type="term" value="C:endosome"/>
    <property type="evidence" value="ECO:0007669"/>
    <property type="project" value="TreeGrafter"/>
</dbReference>
<comment type="caution">
    <text evidence="9">The sequence shown here is derived from an EMBL/GenBank/DDBJ whole genome shotgun (WGS) entry which is preliminary data.</text>
</comment>
<feature type="compositionally biased region" description="Basic and acidic residues" evidence="7">
    <location>
        <begin position="368"/>
        <end position="431"/>
    </location>
</feature>
<dbReference type="Proteomes" id="UP001371456">
    <property type="component" value="Unassembled WGS sequence"/>
</dbReference>
<accession>A0AAN8TTJ5</accession>
<dbReference type="Gene3D" id="3.10.580.10">
    <property type="entry name" value="CBS-domain"/>
    <property type="match status" value="2"/>
</dbReference>
<dbReference type="GO" id="GO:0005802">
    <property type="term" value="C:trans-Golgi network"/>
    <property type="evidence" value="ECO:0007669"/>
    <property type="project" value="TreeGrafter"/>
</dbReference>
<evidence type="ECO:0000256" key="5">
    <source>
        <dbReference type="ARBA" id="ARBA00023180"/>
    </source>
</evidence>
<dbReference type="AlphaFoldDB" id="A0AAN8TTJ5"/>
<evidence type="ECO:0000256" key="6">
    <source>
        <dbReference type="ARBA" id="ARBA00037847"/>
    </source>
</evidence>
<dbReference type="GO" id="GO:0016020">
    <property type="term" value="C:membrane"/>
    <property type="evidence" value="ECO:0007669"/>
    <property type="project" value="UniProtKB-SubCell"/>
</dbReference>
<keyword evidence="3" id="KW-0489">Methyltransferase</keyword>
<evidence type="ECO:0000256" key="7">
    <source>
        <dbReference type="SAM" id="MobiDB-lite"/>
    </source>
</evidence>
<feature type="region of interest" description="Disordered" evidence="7">
    <location>
        <begin position="284"/>
        <end position="445"/>
    </location>
</feature>
<reference evidence="9 10" key="1">
    <citation type="submission" date="2024-02" db="EMBL/GenBank/DDBJ databases">
        <title>de novo genome assembly of Solanum bulbocastanum strain 11H21.</title>
        <authorList>
            <person name="Hosaka A.J."/>
        </authorList>
    </citation>
    <scope>NUCLEOTIDE SEQUENCE [LARGE SCALE GENOMIC DNA]</scope>
    <source>
        <tissue evidence="9">Young leaves</tissue>
    </source>
</reference>
<dbReference type="PANTHER" id="PTHR10108:SF1102">
    <property type="entry name" value="METHYLTRANSFERASE PMT28-RELATED"/>
    <property type="match status" value="1"/>
</dbReference>
<sequence length="796" mass="90673">MTPISKAFSLDLDGTLDLETLNAIMTMGHSRVPVYYRKSTNIIGLILVKNLLAVHSEENSVPLRKMLIRKIPRVSENMPLYDILNEFQKGHSHIAVVYKDLNETKDMPVYDKDADSATLKSNSHDIKTALHKADDDQVPKKSPPPTPAFKKRHKGCSFCILDLENTPIPEIPSNQEVVGVITMEDVIEELLQEEILDETDEYVNIHNRFLFEFEMRKHNTALTRFGRKVKGSYQSYGLGVKLAAVVILGLCFVFIWSVFSPSSYSVAYQRDAFDDIREPISSANRKKVTSLVPSTKKEQPHNKKLKHRSSSGEKKKRVDRSSLPSKSGGWHKNDKSGVDRKRKGEDLKLPKKADEVKEQELEGSETDVLEKENEEEKIGNGKQEEEKKVVEVKENEKEKTENNSKQEGEGEGKEGVDDKEIEKEEIESNKEEEGEGEGTVDGNGLKDDLVDLAQVALERGFPAVVTPFGTRRLPFPSGVFDAIHCNDCHASWHSNGGKHLIEMNRILRPGGYFILSSKHSSIEVEEAMSTLTASICWNILADKTDEISDIRIKLYQKPQANDIYQLRRKKVPPLCKANENPDASWYVLIKSCLHTIPESIEQRGTEWPEEWPKRLETYPDWMNNREKLIADSEHWKAIVDHSYLVGLGIDWSNIRNVMDMKAINGGFAAALAQQKVWVMNVIPVHAPNTLPVVYERGLIGVYHDWCEAFGTYARSYDLLHADHLFSRLKNRCKHPIVIVVEMDRILRPGGWGIIRDRVEILDPLEKILRSLHWEIRMTFAKDKEGILCAQKTMWRP</sequence>
<dbReference type="CDD" id="cd02440">
    <property type="entry name" value="AdoMet_MTases"/>
    <property type="match status" value="1"/>
</dbReference>
<name>A0AAN8TTJ5_SOLBU</name>
<dbReference type="PANTHER" id="PTHR10108">
    <property type="entry name" value="SAM-DEPENDENT METHYLTRANSFERASE"/>
    <property type="match status" value="1"/>
</dbReference>
<evidence type="ECO:0000256" key="3">
    <source>
        <dbReference type="ARBA" id="ARBA00022603"/>
    </source>
</evidence>
<feature type="compositionally biased region" description="Basic residues" evidence="7">
    <location>
        <begin position="302"/>
        <end position="318"/>
    </location>
</feature>
<dbReference type="InterPro" id="IPR046342">
    <property type="entry name" value="CBS_dom_sf"/>
</dbReference>
<evidence type="ECO:0000256" key="4">
    <source>
        <dbReference type="ARBA" id="ARBA00022968"/>
    </source>
</evidence>
<keyword evidence="5" id="KW-0325">Glycoprotein</keyword>
<comment type="subcellular location">
    <subcellularLocation>
        <location evidence="6">Endomembrane system</location>
        <topology evidence="6">Single-pass membrane protein</topology>
    </subcellularLocation>
    <subcellularLocation>
        <location evidence="1">Membrane</location>
        <topology evidence="1">Single-pass type II membrane protein</topology>
    </subcellularLocation>
</comment>
<dbReference type="GO" id="GO:0032259">
    <property type="term" value="P:methylation"/>
    <property type="evidence" value="ECO:0007669"/>
    <property type="project" value="UniProtKB-KW"/>
</dbReference>
<protein>
    <recommendedName>
        <fullName evidence="11">Methyltransferase</fullName>
    </recommendedName>
</protein>
<evidence type="ECO:0000256" key="1">
    <source>
        <dbReference type="ARBA" id="ARBA00004606"/>
    </source>
</evidence>
<dbReference type="Gene3D" id="3.40.50.150">
    <property type="entry name" value="Vaccinia Virus protein VP39"/>
    <property type="match status" value="1"/>
</dbReference>
<dbReference type="InterPro" id="IPR029063">
    <property type="entry name" value="SAM-dependent_MTases_sf"/>
</dbReference>
<dbReference type="EMBL" id="JBANQN010000004">
    <property type="protein sequence ID" value="KAK6792915.1"/>
    <property type="molecule type" value="Genomic_DNA"/>
</dbReference>
<keyword evidence="8" id="KW-0472">Membrane</keyword>
<feature type="compositionally biased region" description="Basic and acidic residues" evidence="7">
    <location>
        <begin position="331"/>
        <end position="360"/>
    </location>
</feature>
<dbReference type="SUPFAM" id="SSF53335">
    <property type="entry name" value="S-adenosyl-L-methionine-dependent methyltransferases"/>
    <property type="match status" value="2"/>
</dbReference>
<keyword evidence="3" id="KW-0808">Transferase</keyword>
<keyword evidence="10" id="KW-1185">Reference proteome</keyword>
<dbReference type="GO" id="GO:0008168">
    <property type="term" value="F:methyltransferase activity"/>
    <property type="evidence" value="ECO:0007669"/>
    <property type="project" value="UniProtKB-KW"/>
</dbReference>
<dbReference type="Pfam" id="PF03141">
    <property type="entry name" value="Methyltransf_29"/>
    <property type="match status" value="1"/>
</dbReference>
<feature type="transmembrane region" description="Helical" evidence="8">
    <location>
        <begin position="238"/>
        <end position="259"/>
    </location>
</feature>
<evidence type="ECO:0008006" key="11">
    <source>
        <dbReference type="Google" id="ProtNLM"/>
    </source>
</evidence>
<evidence type="ECO:0000313" key="10">
    <source>
        <dbReference type="Proteomes" id="UP001371456"/>
    </source>
</evidence>
<evidence type="ECO:0000313" key="9">
    <source>
        <dbReference type="EMBL" id="KAK6792915.1"/>
    </source>
</evidence>
<gene>
    <name evidence="9" type="ORF">RDI58_011996</name>
</gene>
<dbReference type="SUPFAM" id="SSF54631">
    <property type="entry name" value="CBS-domain pair"/>
    <property type="match status" value="1"/>
</dbReference>
<dbReference type="InterPro" id="IPR004159">
    <property type="entry name" value="Put_SAM_MeTrfase"/>
</dbReference>
<keyword evidence="8" id="KW-1133">Transmembrane helix</keyword>
<evidence type="ECO:0000256" key="8">
    <source>
        <dbReference type="SAM" id="Phobius"/>
    </source>
</evidence>
<dbReference type="InterPro" id="IPR044751">
    <property type="entry name" value="Ion_transp-like_CBS"/>
</dbReference>
<comment type="similarity">
    <text evidence="2">Belongs to the methyltransferase superfamily.</text>
</comment>
<proteinExistence type="inferred from homology"/>
<evidence type="ECO:0000256" key="2">
    <source>
        <dbReference type="ARBA" id="ARBA00008361"/>
    </source>
</evidence>
<keyword evidence="4" id="KW-0735">Signal-anchor</keyword>
<keyword evidence="8" id="KW-0812">Transmembrane</keyword>
<dbReference type="CDD" id="cd04590">
    <property type="entry name" value="CBS_pair_CorC_HlyC_assoc"/>
    <property type="match status" value="1"/>
</dbReference>